<gene>
    <name evidence="10 11" type="primary">mch</name>
    <name evidence="11" type="ORF">EF806_05705</name>
</gene>
<dbReference type="GO" id="GO:0018759">
    <property type="term" value="F:methenyltetrahydromethanopterin cyclohydrolase activity"/>
    <property type="evidence" value="ECO:0007669"/>
    <property type="project" value="UniProtKB-UniRule"/>
</dbReference>
<comment type="similarity">
    <text evidence="2 10">Belongs to the MCH family.</text>
</comment>
<dbReference type="Proteomes" id="UP000317158">
    <property type="component" value="Unassembled WGS sequence"/>
</dbReference>
<accession>A0A520KRA7</accession>
<reference evidence="11 12" key="1">
    <citation type="journal article" date="2019" name="Nat. Microbiol.">
        <title>Wide diversity of methane and short-chain alkane metabolisms in uncultured archaea.</title>
        <authorList>
            <person name="Borrel G."/>
            <person name="Adam P.S."/>
            <person name="McKay L.J."/>
            <person name="Chen L.X."/>
            <person name="Sierra-Garcia I.N."/>
            <person name="Sieber C.M."/>
            <person name="Letourneur Q."/>
            <person name="Ghozlane A."/>
            <person name="Andersen G.L."/>
            <person name="Li W.J."/>
            <person name="Hallam S.J."/>
            <person name="Muyzer G."/>
            <person name="de Oliveira V.M."/>
            <person name="Inskeep W.P."/>
            <person name="Banfield J.F."/>
            <person name="Gribaldo S."/>
        </authorList>
    </citation>
    <scope>NUCLEOTIDE SEQUENCE [LARGE SCALE GENOMIC DNA]</scope>
    <source>
        <strain evidence="11">NM1a</strain>
    </source>
</reference>
<evidence type="ECO:0000256" key="6">
    <source>
        <dbReference type="ARBA" id="ARBA00022563"/>
    </source>
</evidence>
<dbReference type="Gene3D" id="3.10.340.11">
    <property type="entry name" value="Methenyltetrahydromethanopterin Cyclohydrolase, Chain A, domain 1"/>
    <property type="match status" value="1"/>
</dbReference>
<protein>
    <recommendedName>
        <fullName evidence="4 10">Methenyltetrahydromethanopterin cyclohydrolase</fullName>
        <ecNumber evidence="3 10">3.5.4.27</ecNumber>
    </recommendedName>
    <alternativeName>
        <fullName evidence="8 10">Methenyl-H4MPT cyclohydrolase</fullName>
    </alternativeName>
</protein>
<evidence type="ECO:0000256" key="2">
    <source>
        <dbReference type="ARBA" id="ARBA00006902"/>
    </source>
</evidence>
<evidence type="ECO:0000313" key="12">
    <source>
        <dbReference type="Proteomes" id="UP000317158"/>
    </source>
</evidence>
<dbReference type="NCBIfam" id="TIGR03120">
    <property type="entry name" value="one_C_mch"/>
    <property type="match status" value="1"/>
</dbReference>
<dbReference type="Pfam" id="PF02289">
    <property type="entry name" value="MCH"/>
    <property type="match status" value="1"/>
</dbReference>
<evidence type="ECO:0000256" key="3">
    <source>
        <dbReference type="ARBA" id="ARBA00012765"/>
    </source>
</evidence>
<name>A0A520KRA7_METT2</name>
<dbReference type="InterPro" id="IPR003209">
    <property type="entry name" value="METHMP_CycHdrlase"/>
</dbReference>
<proteinExistence type="inferred from homology"/>
<keyword evidence="5 10" id="KW-0963">Cytoplasm</keyword>
<keyword evidence="6 10" id="KW-0554">One-carbon metabolism</keyword>
<evidence type="ECO:0000256" key="5">
    <source>
        <dbReference type="ARBA" id="ARBA00022490"/>
    </source>
</evidence>
<dbReference type="GO" id="GO:0005737">
    <property type="term" value="C:cytoplasm"/>
    <property type="evidence" value="ECO:0007669"/>
    <property type="project" value="UniProtKB-SubCell"/>
</dbReference>
<dbReference type="GO" id="GO:0006730">
    <property type="term" value="P:one-carbon metabolic process"/>
    <property type="evidence" value="ECO:0007669"/>
    <property type="project" value="UniProtKB-UniRule"/>
</dbReference>
<comment type="catalytic activity">
    <reaction evidence="9 10">
        <text>5,10-methenyl-5,6,7,8-tetrahydromethanopterin + H2O = N(5)-formyl-5,6,7,8-tetrahydromethanopterin + H(+)</text>
        <dbReference type="Rhea" id="RHEA:19053"/>
        <dbReference type="ChEBI" id="CHEBI:15377"/>
        <dbReference type="ChEBI" id="CHEBI:15378"/>
        <dbReference type="ChEBI" id="CHEBI:58018"/>
        <dbReference type="ChEBI" id="CHEBI:58337"/>
        <dbReference type="EC" id="3.5.4.27"/>
    </reaction>
</comment>
<evidence type="ECO:0000313" key="11">
    <source>
        <dbReference type="EMBL" id="RZN64111.1"/>
    </source>
</evidence>
<sequence length="310" mass="33935">MISVNEGALEIVESMLDWEEELNLSVNEMKSGSIVIDCGVNVKGSYQLGTMFTEICMGGLGTANIVMDKIKDIPFPFINVTVNHPAISCLASQKAGWSIKVGNYSTMGSGPARALALKPKDVYERIDYEDDSDYGIIALEADALPDDDVMRYIADACDIDPSNLYAIVAPTRSLVGSIQISGRVVENALHILDEFGYDVTKVENGVGFSPIAPIKKDAMGVTNDCNIYYGSVYITVDGYDEVFSKVPSINSKDYGKPFAKIFKDAGYDFFKIDEFLFAPANIVVNDKKTGEVYHFGRLNQDIILNSFGVK</sequence>
<dbReference type="EMBL" id="RXIF01000010">
    <property type="protein sequence ID" value="RZN64111.1"/>
    <property type="molecule type" value="Genomic_DNA"/>
</dbReference>
<comment type="subcellular location">
    <subcellularLocation>
        <location evidence="1 10">Cytoplasm</location>
    </subcellularLocation>
</comment>
<evidence type="ECO:0000256" key="7">
    <source>
        <dbReference type="ARBA" id="ARBA00022801"/>
    </source>
</evidence>
<dbReference type="AlphaFoldDB" id="A0A520KRA7"/>
<dbReference type="HAMAP" id="MF_00486">
    <property type="entry name" value="McH"/>
    <property type="match status" value="1"/>
</dbReference>
<evidence type="ECO:0000256" key="4">
    <source>
        <dbReference type="ARBA" id="ARBA00020597"/>
    </source>
</evidence>
<keyword evidence="7 10" id="KW-0378">Hydrolase</keyword>
<evidence type="ECO:0000256" key="9">
    <source>
        <dbReference type="ARBA" id="ARBA00048684"/>
    </source>
</evidence>
<dbReference type="EC" id="3.5.4.27" evidence="3 10"/>
<evidence type="ECO:0000256" key="8">
    <source>
        <dbReference type="ARBA" id="ARBA00030468"/>
    </source>
</evidence>
<dbReference type="Gene3D" id="3.30.1030.10">
    <property type="entry name" value="Methenyltetrahydromethanopterin Cyclohydrolase, Chain A, domain 2"/>
    <property type="match status" value="1"/>
</dbReference>
<evidence type="ECO:0000256" key="1">
    <source>
        <dbReference type="ARBA" id="ARBA00004496"/>
    </source>
</evidence>
<dbReference type="CDD" id="cd00545">
    <property type="entry name" value="MCH"/>
    <property type="match status" value="1"/>
</dbReference>
<comment type="caution">
    <text evidence="11">The sequence shown here is derived from an EMBL/GenBank/DDBJ whole genome shotgun (WGS) entry which is preliminary data.</text>
</comment>
<evidence type="ECO:0000256" key="10">
    <source>
        <dbReference type="HAMAP-Rule" id="MF_00486"/>
    </source>
</evidence>
<organism evidence="11 12">
    <name type="scientific">Methanoliparum thermophilum</name>
    <dbReference type="NCBI Taxonomy" id="2491083"/>
    <lineage>
        <taxon>Archaea</taxon>
        <taxon>Methanobacteriati</taxon>
        <taxon>Methanobacteriota</taxon>
        <taxon>Candidatus Methanoliparia</taxon>
        <taxon>Candidatus Methanoliparales</taxon>
        <taxon>Candidatus Methanoliparaceae</taxon>
        <taxon>Candidatus Methanoliparum</taxon>
    </lineage>
</organism>
<comment type="function">
    <text evidence="10">Catalyzes the hydrolysis of methenyl-H(4)MPT(+) to 5-formyl-H(4)MPT.</text>
</comment>
<dbReference type="SUPFAM" id="SSF56199">
    <property type="entry name" value="Methenyltetrahydromethanopterin cyclohydrolase"/>
    <property type="match status" value="1"/>
</dbReference>